<evidence type="ECO:0000313" key="4">
    <source>
        <dbReference type="EMBL" id="WAT01318.1"/>
    </source>
</evidence>
<feature type="domain" description="Xylose isomerase-like TIM barrel" evidence="3">
    <location>
        <begin position="50"/>
        <end position="249"/>
    </location>
</feature>
<organism evidence="4 5">
    <name type="scientific">Rouxiella chamberiensis</name>
    <dbReference type="NCBI Taxonomy" id="1513468"/>
    <lineage>
        <taxon>Bacteria</taxon>
        <taxon>Pseudomonadati</taxon>
        <taxon>Pseudomonadota</taxon>
        <taxon>Gammaproteobacteria</taxon>
        <taxon>Enterobacterales</taxon>
        <taxon>Yersiniaceae</taxon>
        <taxon>Rouxiella</taxon>
    </lineage>
</organism>
<comment type="similarity">
    <text evidence="2">Belongs to the hyi family.</text>
</comment>
<dbReference type="Proteomes" id="UP001164712">
    <property type="component" value="Chromosome"/>
</dbReference>
<dbReference type="EMBL" id="CP114058">
    <property type="protein sequence ID" value="WAT01318.1"/>
    <property type="molecule type" value="Genomic_DNA"/>
</dbReference>
<dbReference type="Gene3D" id="3.20.20.150">
    <property type="entry name" value="Divalent-metal-dependent TIM barrel enzymes"/>
    <property type="match status" value="1"/>
</dbReference>
<gene>
    <name evidence="4" type="ORF">O1V66_00335</name>
</gene>
<sequence>MFTSSSSPFQLAVCAEMVFLDLPFIERVKRIHAAGYAVEIWDWTQKDIDALAATGARFTSMTGYISGNLLDDDEIEKLLETAEISIEIAQRLNCPCLNLHGTGLDGRGLPIAPVSEVTGAMWIKAYDTLCAIARLGERYQKVFLLENLNTLVDHPGTPFAKASDTLALISKVNSPWLKLNLDLYHAQIGEGNLIEIIRRSAPYIGEIQVADVPGRKEPGTGEINYPAVAKALYDTGYRGVVGMEAWAEGDCDIAIARFSKAFSVKQDVKV</sequence>
<keyword evidence="5" id="KW-1185">Reference proteome</keyword>
<evidence type="ECO:0000313" key="5">
    <source>
        <dbReference type="Proteomes" id="UP001164712"/>
    </source>
</evidence>
<dbReference type="PIRSF" id="PIRSF006241">
    <property type="entry name" value="HyI"/>
    <property type="match status" value="1"/>
</dbReference>
<proteinExistence type="inferred from homology"/>
<evidence type="ECO:0000256" key="1">
    <source>
        <dbReference type="ARBA" id="ARBA00023235"/>
    </source>
</evidence>
<accession>A0ABY7HPK0</accession>
<dbReference type="RefSeq" id="WP_045049354.1">
    <property type="nucleotide sequence ID" value="NZ_CP114058.1"/>
</dbReference>
<evidence type="ECO:0000259" key="3">
    <source>
        <dbReference type="Pfam" id="PF01261"/>
    </source>
</evidence>
<name>A0ABY7HPK0_9GAMM</name>
<dbReference type="SUPFAM" id="SSF51658">
    <property type="entry name" value="Xylose isomerase-like"/>
    <property type="match status" value="1"/>
</dbReference>
<dbReference type="InterPro" id="IPR013022">
    <property type="entry name" value="Xyl_isomerase-like_TIM-brl"/>
</dbReference>
<keyword evidence="1 2" id="KW-0413">Isomerase</keyword>
<dbReference type="InterPro" id="IPR026040">
    <property type="entry name" value="HyI-like"/>
</dbReference>
<dbReference type="Pfam" id="PF01261">
    <property type="entry name" value="AP_endonuc_2"/>
    <property type="match status" value="1"/>
</dbReference>
<dbReference type="PANTHER" id="PTHR43489">
    <property type="entry name" value="ISOMERASE"/>
    <property type="match status" value="1"/>
</dbReference>
<evidence type="ECO:0000256" key="2">
    <source>
        <dbReference type="PIRNR" id="PIRNR006241"/>
    </source>
</evidence>
<dbReference type="InterPro" id="IPR050417">
    <property type="entry name" value="Sugar_Epim/Isomerase"/>
</dbReference>
<reference evidence="4" key="1">
    <citation type="submission" date="2022-12" db="EMBL/GenBank/DDBJ databases">
        <title>Complete genome sequence of an Australian strain of Rouxiella badensis DAR84756 and resolution of the R. badensis DSM100043 and R. chamberiensis DSM28324 genomes.</title>
        <authorList>
            <person name="Paul S."/>
            <person name="Anderson P.J."/>
            <person name="Maynard G."/>
            <person name="Dyall-Smith M."/>
            <person name="Kudinha T."/>
        </authorList>
    </citation>
    <scope>NUCLEOTIDE SEQUENCE</scope>
    <source>
        <strain evidence="4">DSM 28324</strain>
    </source>
</reference>
<protein>
    <submittedName>
        <fullName evidence="4">TIM barrel protein</fullName>
    </submittedName>
</protein>
<dbReference type="InterPro" id="IPR036237">
    <property type="entry name" value="Xyl_isomerase-like_sf"/>
</dbReference>